<dbReference type="EMBL" id="GBXM01053856">
    <property type="protein sequence ID" value="JAH54721.1"/>
    <property type="molecule type" value="Transcribed_RNA"/>
</dbReference>
<evidence type="ECO:0000313" key="1">
    <source>
        <dbReference type="EMBL" id="JAH54721.1"/>
    </source>
</evidence>
<organism evidence="1">
    <name type="scientific">Anguilla anguilla</name>
    <name type="common">European freshwater eel</name>
    <name type="synonym">Muraena anguilla</name>
    <dbReference type="NCBI Taxonomy" id="7936"/>
    <lineage>
        <taxon>Eukaryota</taxon>
        <taxon>Metazoa</taxon>
        <taxon>Chordata</taxon>
        <taxon>Craniata</taxon>
        <taxon>Vertebrata</taxon>
        <taxon>Euteleostomi</taxon>
        <taxon>Actinopterygii</taxon>
        <taxon>Neopterygii</taxon>
        <taxon>Teleostei</taxon>
        <taxon>Anguilliformes</taxon>
        <taxon>Anguillidae</taxon>
        <taxon>Anguilla</taxon>
    </lineage>
</organism>
<accession>A0A0E9TM72</accession>
<sequence length="34" mass="4162">MKMCFILITFAWCSVLCCFCERKYVLCKCFRFPQ</sequence>
<dbReference type="AlphaFoldDB" id="A0A0E9TM72"/>
<proteinExistence type="predicted"/>
<reference evidence="1" key="1">
    <citation type="submission" date="2014-11" db="EMBL/GenBank/DDBJ databases">
        <authorList>
            <person name="Amaro Gonzalez C."/>
        </authorList>
    </citation>
    <scope>NUCLEOTIDE SEQUENCE</scope>
</reference>
<reference evidence="1" key="2">
    <citation type="journal article" date="2015" name="Fish Shellfish Immunol.">
        <title>Early steps in the European eel (Anguilla anguilla)-Vibrio vulnificus interaction in the gills: Role of the RtxA13 toxin.</title>
        <authorList>
            <person name="Callol A."/>
            <person name="Pajuelo D."/>
            <person name="Ebbesson L."/>
            <person name="Teles M."/>
            <person name="MacKenzie S."/>
            <person name="Amaro C."/>
        </authorList>
    </citation>
    <scope>NUCLEOTIDE SEQUENCE</scope>
</reference>
<name>A0A0E9TM72_ANGAN</name>
<protein>
    <submittedName>
        <fullName evidence="1">Uncharacterized protein</fullName>
    </submittedName>
</protein>